<dbReference type="PANTHER" id="PTHR43649:SF12">
    <property type="entry name" value="DIACETYLCHITOBIOSE BINDING PROTEIN DASA"/>
    <property type="match status" value="1"/>
</dbReference>
<name>A0ABV0LBY0_9PSEU</name>
<dbReference type="Proteomes" id="UP001440984">
    <property type="component" value="Unassembled WGS sequence"/>
</dbReference>
<evidence type="ECO:0000313" key="2">
    <source>
        <dbReference type="Proteomes" id="UP001440984"/>
    </source>
</evidence>
<comment type="caution">
    <text evidence="1">The sequence shown here is derived from an EMBL/GenBank/DDBJ whole genome shotgun (WGS) entry which is preliminary data.</text>
</comment>
<gene>
    <name evidence="1" type="ORF">ABJI51_11430</name>
</gene>
<dbReference type="SUPFAM" id="SSF53850">
    <property type="entry name" value="Periplasmic binding protein-like II"/>
    <property type="match status" value="1"/>
</dbReference>
<dbReference type="PROSITE" id="PS51257">
    <property type="entry name" value="PROKAR_LIPOPROTEIN"/>
    <property type="match status" value="1"/>
</dbReference>
<sequence length="445" mass="47058">MVRKLLAGAGAVLLLAGCGGVGSSGDDGGDAATLTVMGFGLGDEIATTRADLAGKAVAPATVKIPGGAFDAQQFLAAVASHTPPDLVYLDRQLLGTYAARGTLEPLTDCIAKQHVDLAQYRPAALKEVTLDGKVYGLPESYDNRILLINDAAVEAGGLRPADVSTTDRAKLAATARTLTTRTAAGLSRIGFDPKIPEFLPLWAKASGVQMLSEDGRTAHLDDPRLADVLAYTKSLIDAQGGWGAVKAFRDSFDFFGAKNPFKQNQLAATLMDDWYLNVLANYSPDVRLSSAPFTDPAGSPVDWVTGSAWVIPAGSTHKDQACTWIKTMTEAPSWIAAAKARAEKRKATGKAFTGVYTGNRVADQEIFGTLVQLKDRPAFDAAVQTVLRAQDNAFTMPASPAGSEFKTAWQNAVNRVLSGEQQPAEALRQAQQEAQRALDAAAAHR</sequence>
<protein>
    <submittedName>
        <fullName evidence="1">Extracellular solute-binding protein</fullName>
    </submittedName>
</protein>
<keyword evidence="2" id="KW-1185">Reference proteome</keyword>
<dbReference type="RefSeq" id="WP_348949952.1">
    <property type="nucleotide sequence ID" value="NZ_JBDZYD010000004.1"/>
</dbReference>
<dbReference type="InterPro" id="IPR050490">
    <property type="entry name" value="Bact_solute-bd_prot1"/>
</dbReference>
<reference evidence="1 2" key="1">
    <citation type="submission" date="2024-05" db="EMBL/GenBank/DDBJ databases">
        <authorList>
            <person name="Zhao H."/>
            <person name="Xu Y."/>
            <person name="Lin S."/>
            <person name="Spain J.C."/>
            <person name="Zhou N.-Y."/>
        </authorList>
    </citation>
    <scope>NUCLEOTIDE SEQUENCE [LARGE SCALE GENOMIC DNA]</scope>
    <source>
        <strain evidence="1 2">NEAU-NG30</strain>
    </source>
</reference>
<proteinExistence type="predicted"/>
<organism evidence="1 2">
    <name type="scientific">Amycolatopsis melonis</name>
    <dbReference type="NCBI Taxonomy" id="3156488"/>
    <lineage>
        <taxon>Bacteria</taxon>
        <taxon>Bacillati</taxon>
        <taxon>Actinomycetota</taxon>
        <taxon>Actinomycetes</taxon>
        <taxon>Pseudonocardiales</taxon>
        <taxon>Pseudonocardiaceae</taxon>
        <taxon>Amycolatopsis</taxon>
    </lineage>
</organism>
<dbReference type="Pfam" id="PF13416">
    <property type="entry name" value="SBP_bac_8"/>
    <property type="match status" value="1"/>
</dbReference>
<dbReference type="InterPro" id="IPR006059">
    <property type="entry name" value="SBP"/>
</dbReference>
<dbReference type="EMBL" id="JBDZYD010000004">
    <property type="protein sequence ID" value="MEQ0559686.1"/>
    <property type="molecule type" value="Genomic_DNA"/>
</dbReference>
<accession>A0ABV0LBY0</accession>
<dbReference type="Gene3D" id="3.40.190.10">
    <property type="entry name" value="Periplasmic binding protein-like II"/>
    <property type="match status" value="1"/>
</dbReference>
<evidence type="ECO:0000313" key="1">
    <source>
        <dbReference type="EMBL" id="MEQ0559686.1"/>
    </source>
</evidence>
<dbReference type="PANTHER" id="PTHR43649">
    <property type="entry name" value="ARABINOSE-BINDING PROTEIN-RELATED"/>
    <property type="match status" value="1"/>
</dbReference>